<dbReference type="Proteomes" id="UP000824881">
    <property type="component" value="Unassembled WGS sequence"/>
</dbReference>
<evidence type="ECO:0000313" key="1">
    <source>
        <dbReference type="EMBL" id="KAG9218926.1"/>
    </source>
</evidence>
<organism evidence="1 2">
    <name type="scientific">Pleurotus cornucopiae</name>
    <name type="common">Cornucopia mushroom</name>
    <dbReference type="NCBI Taxonomy" id="5321"/>
    <lineage>
        <taxon>Eukaryota</taxon>
        <taxon>Fungi</taxon>
        <taxon>Dikarya</taxon>
        <taxon>Basidiomycota</taxon>
        <taxon>Agaricomycotina</taxon>
        <taxon>Agaricomycetes</taxon>
        <taxon>Agaricomycetidae</taxon>
        <taxon>Agaricales</taxon>
        <taxon>Pleurotineae</taxon>
        <taxon>Pleurotaceae</taxon>
        <taxon>Pleurotus</taxon>
    </lineage>
</organism>
<reference evidence="1 2" key="1">
    <citation type="journal article" date="2021" name="Appl. Environ. Microbiol.">
        <title>Genetic linkage and physical mapping for an oyster mushroom Pleurotus cornucopiae and QTL analysis for the trait cap color.</title>
        <authorList>
            <person name="Zhang Y."/>
            <person name="Gao W."/>
            <person name="Sonnenberg A."/>
            <person name="Chen Q."/>
            <person name="Zhang J."/>
            <person name="Huang C."/>
        </authorList>
    </citation>
    <scope>NUCLEOTIDE SEQUENCE [LARGE SCALE GENOMIC DNA]</scope>
    <source>
        <strain evidence="1">CCMSSC00406</strain>
    </source>
</reference>
<sequence>MDVDEAPSLQPIDRLLLAQAVWELGANSWPAVAKLLTKHPLLHHPKSFFTAQSCHAMYDSLMKEAGLEGLLVAEIDTIRSNDNTRSRPSEPKEVDDNSKQEVEVEEVGVIALSTHDEDPPTQPESTPAEDVDGTQHELHTEQEDESRLGEQVHQEDEAQQEAQQEEDEVIVQNVDVDIPVQEDTETAVTSPPPVEEALTKEPSRSLSPPSPPSPELGRDPSISPSAQEQDAKEADTASAGSPPQEDVPMEQDHVDVEASRSPQDEDLPEDIDQSMDITDGDEDQVPPPSEPKAGVAVAEEDESEPEPTLEDTTKRESSPSSVTTRSNTSPFEVQPMVVDEIEVMTKGSELADGQEDDADEEPAESPTLQDDALSHRREGKRKASSIESPAESVRDRKRPRDGSEPLDEEETGTSSSGPSRRKGNRQTDEQLANKRFQNVIGLLHSQISQHRNGTIFHNPIKNSEAPDYHEIVKRPMDLKTIKARIKDGAISNSLEFQRDIYLMFANAMMYNRPGSDIYSMAEDMMLESEDFIHSFRQTEGFVRGTQGHQLLSRGVPEHTGAFVANANPGHVHQPSSSISRFHTMNEEFVDVIFRSQSNASKESKHERKFYGEWIDKASAKHSAPEQFAADALRKLYPDHSLVMTSDWRLQLLSFPGVSAEPIEAAPLVTEVVFIPLARRLGGPLGMVADSVEIGTFKVTWEGYEFIVYITQWPLGFGNRTEYFILHEGTEEPARQMLTKVGIWEDQLHNEIWVFNQGFWQKSRGLWEEVQKADWADVILKEEFKKALKKDVYGFFSSQEVYRQLAIPWKRGLIMHGPPGNGKTISLKAIMKSCDALGFSPLYVKSFQSYKGEEGAMADVFDKARQVSPCVVILEDLDSLINDRNRSFFLNQLDGLEGNDGLLVIGTTNHFDRLDPGLSTRPSRFDRKFLFDDPDLEERSLYCKYWQTKLASNDEIEFPDALVDEVAGLTERFSFAYLKEAFVSTLVTLAGLEDEEEEEVEFATLLKSQIKTLRKQLDKSSDTDMAPSRAQVDLATPNAPARPDDKPSMDRDVRVLLDALSEYAAKSEASGRPAGTERRYTTLPGTYQADSSYWRGGDDYQPLPNPTGLSESMAQTSISDGQKCKPIYFQLPSPLPRQSATRDGRPFEWTDGIEARRLAASTSKAHVAGPKRVYTSIQRVADLSPSDRKL</sequence>
<comment type="caution">
    <text evidence="1">The sequence shown here is derived from an EMBL/GenBank/DDBJ whole genome shotgun (WGS) entry which is preliminary data.</text>
</comment>
<dbReference type="EMBL" id="WQMT02000009">
    <property type="protein sequence ID" value="KAG9218926.1"/>
    <property type="molecule type" value="Genomic_DNA"/>
</dbReference>
<keyword evidence="2" id="KW-1185">Reference proteome</keyword>
<accession>A0ACB7IM59</accession>
<evidence type="ECO:0000313" key="2">
    <source>
        <dbReference type="Proteomes" id="UP000824881"/>
    </source>
</evidence>
<proteinExistence type="predicted"/>
<protein>
    <submittedName>
        <fullName evidence="1">Uncharacterized protein</fullName>
    </submittedName>
</protein>
<gene>
    <name evidence="1" type="ORF">CCMSSC00406_0000960</name>
</gene>
<name>A0ACB7IM59_PLECO</name>